<dbReference type="InterPro" id="IPR036322">
    <property type="entry name" value="WD40_repeat_dom_sf"/>
</dbReference>
<dbReference type="SUPFAM" id="SSF50978">
    <property type="entry name" value="WD40 repeat-like"/>
    <property type="match status" value="1"/>
</dbReference>
<evidence type="ECO:0000256" key="1">
    <source>
        <dbReference type="ARBA" id="ARBA00004123"/>
    </source>
</evidence>
<feature type="repeat" description="WD" evidence="8">
    <location>
        <begin position="147"/>
        <end position="189"/>
    </location>
</feature>
<dbReference type="EMBL" id="NEDP02005459">
    <property type="protein sequence ID" value="OWF40580.1"/>
    <property type="molecule type" value="Genomic_DNA"/>
</dbReference>
<feature type="compositionally biased region" description="Acidic residues" evidence="10">
    <location>
        <begin position="248"/>
        <end position="258"/>
    </location>
</feature>
<feature type="region of interest" description="Disordered" evidence="10">
    <location>
        <begin position="1"/>
        <end position="31"/>
    </location>
</feature>
<comment type="caution">
    <text evidence="11">The sequence shown here is derived from an EMBL/GenBank/DDBJ whole genome shotgun (WGS) entry which is preliminary data.</text>
</comment>
<dbReference type="GO" id="GO:0005634">
    <property type="term" value="C:nucleus"/>
    <property type="evidence" value="ECO:0007669"/>
    <property type="project" value="UniProtKB-SubCell"/>
</dbReference>
<keyword evidence="5" id="KW-0677">Repeat</keyword>
<reference evidence="11 12" key="1">
    <citation type="journal article" date="2017" name="Nat. Ecol. Evol.">
        <title>Scallop genome provides insights into evolution of bilaterian karyotype and development.</title>
        <authorList>
            <person name="Wang S."/>
            <person name="Zhang J."/>
            <person name="Jiao W."/>
            <person name="Li J."/>
            <person name="Xun X."/>
            <person name="Sun Y."/>
            <person name="Guo X."/>
            <person name="Huan P."/>
            <person name="Dong B."/>
            <person name="Zhang L."/>
            <person name="Hu X."/>
            <person name="Sun X."/>
            <person name="Wang J."/>
            <person name="Zhao C."/>
            <person name="Wang Y."/>
            <person name="Wang D."/>
            <person name="Huang X."/>
            <person name="Wang R."/>
            <person name="Lv J."/>
            <person name="Li Y."/>
            <person name="Zhang Z."/>
            <person name="Liu B."/>
            <person name="Lu W."/>
            <person name="Hui Y."/>
            <person name="Liang J."/>
            <person name="Zhou Z."/>
            <person name="Hou R."/>
            <person name="Li X."/>
            <person name="Liu Y."/>
            <person name="Li H."/>
            <person name="Ning X."/>
            <person name="Lin Y."/>
            <person name="Zhao L."/>
            <person name="Xing Q."/>
            <person name="Dou J."/>
            <person name="Li Y."/>
            <person name="Mao J."/>
            <person name="Guo H."/>
            <person name="Dou H."/>
            <person name="Li T."/>
            <person name="Mu C."/>
            <person name="Jiang W."/>
            <person name="Fu Q."/>
            <person name="Fu X."/>
            <person name="Miao Y."/>
            <person name="Liu J."/>
            <person name="Yu Q."/>
            <person name="Li R."/>
            <person name="Liao H."/>
            <person name="Li X."/>
            <person name="Kong Y."/>
            <person name="Jiang Z."/>
            <person name="Chourrout D."/>
            <person name="Li R."/>
            <person name="Bao Z."/>
        </authorList>
    </citation>
    <scope>NUCLEOTIDE SEQUENCE [LARGE SCALE GENOMIC DNA]</scope>
    <source>
        <strain evidence="11 12">PY_sf001</strain>
    </source>
</reference>
<evidence type="ECO:0000256" key="3">
    <source>
        <dbReference type="ARBA" id="ARBA00022490"/>
    </source>
</evidence>
<name>A0A210PVR2_MIZYE</name>
<comment type="subcellular location">
    <subcellularLocation>
        <location evidence="2">Cytoplasm</location>
    </subcellularLocation>
    <subcellularLocation>
        <location evidence="1">Nucleus</location>
    </subcellularLocation>
</comment>
<evidence type="ECO:0000256" key="6">
    <source>
        <dbReference type="ARBA" id="ARBA00023242"/>
    </source>
</evidence>
<feature type="repeat" description="WD" evidence="8">
    <location>
        <begin position="355"/>
        <end position="395"/>
    </location>
</feature>
<dbReference type="SMART" id="SM00320">
    <property type="entry name" value="WD40"/>
    <property type="match status" value="7"/>
</dbReference>
<evidence type="ECO:0000256" key="8">
    <source>
        <dbReference type="PROSITE-ProRule" id="PRU00221"/>
    </source>
</evidence>
<sequence length="483" mass="53509">MPSDSVVKSMKVKAGARGAGTQRQDDGSSQAIMSRYDSDIDGLLPPGVRGRLNDLFREIEKEFENLYAENLALQDRVEGLTERLDVCSGGEKPVSENQDTTDHLEVNKPKRSSQISQKIKSTYKVSTSKIVSSFRNPSPIYAVARDYRGHRDGVWEVTVARSDQQLIGTASADHTARVWCIHSGTCLLQYQGHQGSVNSIRFHPAQELALTASGDQTAHIWGAHVNIPSIERSHSSGEDDLDGSEKEDSVDDFLESTPEESSLRTPSLELTGHNGVVVSADWMAAGGQVITASWDRTAILYDAESGEQINTLTGHDQELTDVRAHPTQRMVVTSSKDTTFRLWDFRDPNMLVNVFQGHTQPVTSAVFAGSDKVVSGSDDRTIKVWDIKNMRSPISAIRSDSSVNRLSVSQAHNMIAIPHDNRHIRLYDIHGNRIGRLPRSNRQGHTKMVTAVAWADDHPICNLFTCGFDRQVFGWNINIHSKE</sequence>
<evidence type="ECO:0000256" key="4">
    <source>
        <dbReference type="ARBA" id="ARBA00022574"/>
    </source>
</evidence>
<dbReference type="FunFam" id="2.130.10.10:FF:001150">
    <property type="entry name" value="WD repeat-containing protein 37"/>
    <property type="match status" value="1"/>
</dbReference>
<dbReference type="Proteomes" id="UP000242188">
    <property type="component" value="Unassembled WGS sequence"/>
</dbReference>
<feature type="repeat" description="WD" evidence="8">
    <location>
        <begin position="312"/>
        <end position="353"/>
    </location>
</feature>
<feature type="repeat" description="WD" evidence="8">
    <location>
        <begin position="190"/>
        <end position="221"/>
    </location>
</feature>
<organism evidence="11 12">
    <name type="scientific">Mizuhopecten yessoensis</name>
    <name type="common">Japanese scallop</name>
    <name type="synonym">Patinopecten yessoensis</name>
    <dbReference type="NCBI Taxonomy" id="6573"/>
    <lineage>
        <taxon>Eukaryota</taxon>
        <taxon>Metazoa</taxon>
        <taxon>Spiralia</taxon>
        <taxon>Lophotrochozoa</taxon>
        <taxon>Mollusca</taxon>
        <taxon>Bivalvia</taxon>
        <taxon>Autobranchia</taxon>
        <taxon>Pteriomorphia</taxon>
        <taxon>Pectinida</taxon>
        <taxon>Pectinoidea</taxon>
        <taxon>Pectinidae</taxon>
        <taxon>Mizuhopecten</taxon>
    </lineage>
</organism>
<dbReference type="STRING" id="6573.A0A210PVR2"/>
<dbReference type="PANTHER" id="PTHR19855">
    <property type="entry name" value="WD40 REPEAT PROTEIN 12, 37"/>
    <property type="match status" value="1"/>
</dbReference>
<evidence type="ECO:0000256" key="10">
    <source>
        <dbReference type="SAM" id="MobiDB-lite"/>
    </source>
</evidence>
<dbReference type="PRINTS" id="PR00320">
    <property type="entry name" value="GPROTEINBRPT"/>
</dbReference>
<dbReference type="GO" id="GO:0005737">
    <property type="term" value="C:cytoplasm"/>
    <property type="evidence" value="ECO:0007669"/>
    <property type="project" value="UniProtKB-SubCell"/>
</dbReference>
<dbReference type="PROSITE" id="PS50082">
    <property type="entry name" value="WD_REPEATS_2"/>
    <property type="match status" value="5"/>
</dbReference>
<proteinExistence type="predicted"/>
<dbReference type="OrthoDB" id="9984207at2759"/>
<dbReference type="Pfam" id="PF00400">
    <property type="entry name" value="WD40"/>
    <property type="match status" value="6"/>
</dbReference>
<dbReference type="Gene3D" id="2.130.10.10">
    <property type="entry name" value="YVTN repeat-like/Quinoprotein amine dehydrogenase"/>
    <property type="match status" value="3"/>
</dbReference>
<dbReference type="PROSITE" id="PS00678">
    <property type="entry name" value="WD_REPEATS_1"/>
    <property type="match status" value="2"/>
</dbReference>
<gene>
    <name evidence="11" type="ORF">KP79_PYT04457</name>
</gene>
<feature type="compositionally biased region" description="Basic and acidic residues" evidence="10">
    <location>
        <begin position="231"/>
        <end position="247"/>
    </location>
</feature>
<dbReference type="InterPro" id="IPR015943">
    <property type="entry name" value="WD40/YVTN_repeat-like_dom_sf"/>
</dbReference>
<feature type="region of interest" description="Disordered" evidence="10">
    <location>
        <begin position="88"/>
        <end position="115"/>
    </location>
</feature>
<feature type="coiled-coil region" evidence="9">
    <location>
        <begin position="56"/>
        <end position="83"/>
    </location>
</feature>
<protein>
    <recommendedName>
        <fullName evidence="7">WD repeat-containing protein 37</fullName>
    </recommendedName>
</protein>
<keyword evidence="6" id="KW-0539">Nucleus</keyword>
<evidence type="ECO:0000256" key="2">
    <source>
        <dbReference type="ARBA" id="ARBA00004496"/>
    </source>
</evidence>
<dbReference type="InterPro" id="IPR019775">
    <property type="entry name" value="WD40_repeat_CS"/>
</dbReference>
<evidence type="ECO:0000313" key="11">
    <source>
        <dbReference type="EMBL" id="OWF40580.1"/>
    </source>
</evidence>
<dbReference type="AlphaFoldDB" id="A0A210PVR2"/>
<evidence type="ECO:0000313" key="12">
    <source>
        <dbReference type="Proteomes" id="UP000242188"/>
    </source>
</evidence>
<keyword evidence="4 8" id="KW-0853">WD repeat</keyword>
<keyword evidence="3" id="KW-0963">Cytoplasm</keyword>
<dbReference type="CDD" id="cd00200">
    <property type="entry name" value="WD40"/>
    <property type="match status" value="1"/>
</dbReference>
<keyword evidence="9" id="KW-0175">Coiled coil</keyword>
<dbReference type="PROSITE" id="PS50294">
    <property type="entry name" value="WD_REPEATS_REGION"/>
    <property type="match status" value="3"/>
</dbReference>
<dbReference type="PANTHER" id="PTHR19855:SF12">
    <property type="entry name" value="WD REPEAT-CONTAINING PROTEIN 37"/>
    <property type="match status" value="1"/>
</dbReference>
<evidence type="ECO:0000256" key="9">
    <source>
        <dbReference type="SAM" id="Coils"/>
    </source>
</evidence>
<accession>A0A210PVR2</accession>
<evidence type="ECO:0000256" key="5">
    <source>
        <dbReference type="ARBA" id="ARBA00022737"/>
    </source>
</evidence>
<evidence type="ECO:0000256" key="7">
    <source>
        <dbReference type="ARBA" id="ARBA00040954"/>
    </source>
</evidence>
<dbReference type="InterPro" id="IPR001680">
    <property type="entry name" value="WD40_rpt"/>
</dbReference>
<dbReference type="InterPro" id="IPR020472">
    <property type="entry name" value="WD40_PAC1"/>
</dbReference>
<feature type="repeat" description="WD" evidence="8">
    <location>
        <begin position="270"/>
        <end position="311"/>
    </location>
</feature>
<feature type="region of interest" description="Disordered" evidence="10">
    <location>
        <begin position="231"/>
        <end position="267"/>
    </location>
</feature>
<keyword evidence="12" id="KW-1185">Reference proteome</keyword>